<name>S9QM31_9RHOB</name>
<dbReference type="RefSeq" id="WP_021099311.1">
    <property type="nucleotide sequence ID" value="NZ_KE557326.1"/>
</dbReference>
<dbReference type="InterPro" id="IPR022254">
    <property type="entry name" value="DUF3775"/>
</dbReference>
<organism evidence="1 2">
    <name type="scientific">Rubellimicrobium thermophilum DSM 16684</name>
    <dbReference type="NCBI Taxonomy" id="1123069"/>
    <lineage>
        <taxon>Bacteria</taxon>
        <taxon>Pseudomonadati</taxon>
        <taxon>Pseudomonadota</taxon>
        <taxon>Alphaproteobacteria</taxon>
        <taxon>Rhodobacterales</taxon>
        <taxon>Roseobacteraceae</taxon>
        <taxon>Rubellimicrobium</taxon>
    </lineage>
</organism>
<dbReference type="PATRIC" id="fig|1123069.3.peg.3229"/>
<dbReference type="EMBL" id="AOLV01000040">
    <property type="protein sequence ID" value="EPX82521.1"/>
    <property type="molecule type" value="Genomic_DNA"/>
</dbReference>
<dbReference type="AlphaFoldDB" id="S9QM31"/>
<comment type="caution">
    <text evidence="1">The sequence shown here is derived from an EMBL/GenBank/DDBJ whole genome shotgun (WGS) entry which is preliminary data.</text>
</comment>
<keyword evidence="2" id="KW-1185">Reference proteome</keyword>
<gene>
    <name evidence="1" type="ORF">ruthe_03259</name>
</gene>
<accession>S9QM31</accession>
<sequence length="111" mass="12118">MDIARDKVGELILLAREIAQGMPDAEAQFDGLIEGMDEDERADVVALLWIGRGAFEPEEWDEARRTAMEEATVPTAAYLKGSPHLADHLEAGLEAMGIDPREAEDDATLPV</sequence>
<dbReference type="HOGENOM" id="CLU_122278_0_0_5"/>
<dbReference type="OrthoDB" id="5641374at2"/>
<dbReference type="Proteomes" id="UP000015346">
    <property type="component" value="Unassembled WGS sequence"/>
</dbReference>
<proteinExistence type="predicted"/>
<evidence type="ECO:0000313" key="1">
    <source>
        <dbReference type="EMBL" id="EPX82521.1"/>
    </source>
</evidence>
<protein>
    <recommendedName>
        <fullName evidence="3">DUF3775 domain-containing protein</fullName>
    </recommendedName>
</protein>
<evidence type="ECO:0008006" key="3">
    <source>
        <dbReference type="Google" id="ProtNLM"/>
    </source>
</evidence>
<evidence type="ECO:0000313" key="2">
    <source>
        <dbReference type="Proteomes" id="UP000015346"/>
    </source>
</evidence>
<dbReference type="Pfam" id="PF12616">
    <property type="entry name" value="DUF3775"/>
    <property type="match status" value="1"/>
</dbReference>
<reference evidence="1 2" key="1">
    <citation type="journal article" date="2013" name="Stand. Genomic Sci.">
        <title>Genome sequence of the reddish-pigmented Rubellimicrobium thermophilum type strain (DSM 16684(T)), a member of the Roseobacter clade.</title>
        <authorList>
            <person name="Fiebig A."/>
            <person name="Riedel T."/>
            <person name="Gronow S."/>
            <person name="Petersen J."/>
            <person name="Klenk H.P."/>
            <person name="Goker M."/>
        </authorList>
    </citation>
    <scope>NUCLEOTIDE SEQUENCE [LARGE SCALE GENOMIC DNA]</scope>
    <source>
        <strain evidence="1 2">DSM 16684</strain>
    </source>
</reference>